<dbReference type="GO" id="GO:0003676">
    <property type="term" value="F:nucleic acid binding"/>
    <property type="evidence" value="ECO:0007669"/>
    <property type="project" value="InterPro"/>
</dbReference>
<dbReference type="SUPFAM" id="SSF57756">
    <property type="entry name" value="Retrovirus zinc finger-like domains"/>
    <property type="match status" value="1"/>
</dbReference>
<dbReference type="AlphaFoldDB" id="A0A915NCA8"/>
<keyword evidence="2" id="KW-0175">Coiled coil</keyword>
<dbReference type="GO" id="GO:0008270">
    <property type="term" value="F:zinc ion binding"/>
    <property type="evidence" value="ECO:0007669"/>
    <property type="project" value="UniProtKB-KW"/>
</dbReference>
<dbReference type="WBParaSite" id="scaffold9105_cov144.g13642">
    <property type="protein sequence ID" value="scaffold9105_cov144.g13642"/>
    <property type="gene ID" value="scaffold9105_cov144.g13642"/>
</dbReference>
<keyword evidence="1" id="KW-0479">Metal-binding</keyword>
<evidence type="ECO:0000313" key="5">
    <source>
        <dbReference type="Proteomes" id="UP000887561"/>
    </source>
</evidence>
<reference evidence="6" key="1">
    <citation type="submission" date="2022-11" db="UniProtKB">
        <authorList>
            <consortium name="WormBaseParasite"/>
        </authorList>
    </citation>
    <scope>IDENTIFICATION</scope>
</reference>
<keyword evidence="1" id="KW-0862">Zinc</keyword>
<feature type="domain" description="CCHC-type" evidence="4">
    <location>
        <begin position="471"/>
        <end position="487"/>
    </location>
</feature>
<dbReference type="Gene3D" id="3.40.50.300">
    <property type="entry name" value="P-loop containing nucleotide triphosphate hydrolases"/>
    <property type="match status" value="1"/>
</dbReference>
<accession>A0A915NCA8</accession>
<dbReference type="Proteomes" id="UP000887561">
    <property type="component" value="Unplaced"/>
</dbReference>
<dbReference type="PROSITE" id="PS50158">
    <property type="entry name" value="ZF_CCHC"/>
    <property type="match status" value="1"/>
</dbReference>
<feature type="compositionally biased region" description="Basic and acidic residues" evidence="3">
    <location>
        <begin position="454"/>
        <end position="465"/>
    </location>
</feature>
<dbReference type="InterPro" id="IPR027417">
    <property type="entry name" value="P-loop_NTPase"/>
</dbReference>
<dbReference type="InterPro" id="IPR001878">
    <property type="entry name" value="Znf_CCHC"/>
</dbReference>
<protein>
    <submittedName>
        <fullName evidence="6">CCHC-type domain-containing protein</fullName>
    </submittedName>
</protein>
<name>A0A915NCA8_MELJA</name>
<dbReference type="Gene3D" id="4.10.60.10">
    <property type="entry name" value="Zinc finger, CCHC-type"/>
    <property type="match status" value="1"/>
</dbReference>
<dbReference type="GO" id="GO:0019899">
    <property type="term" value="F:enzyme binding"/>
    <property type="evidence" value="ECO:0007669"/>
    <property type="project" value="UniProtKB-ARBA"/>
</dbReference>
<evidence type="ECO:0000313" key="6">
    <source>
        <dbReference type="WBParaSite" id="scaffold9105_cov144.g13642"/>
    </source>
</evidence>
<keyword evidence="1" id="KW-0863">Zinc-finger</keyword>
<proteinExistence type="predicted"/>
<feature type="coiled-coil region" evidence="2">
    <location>
        <begin position="93"/>
        <end position="124"/>
    </location>
</feature>
<dbReference type="SMART" id="SM00343">
    <property type="entry name" value="ZnF_C2HC"/>
    <property type="match status" value="1"/>
</dbReference>
<feature type="region of interest" description="Disordered" evidence="3">
    <location>
        <begin position="441"/>
        <end position="470"/>
    </location>
</feature>
<keyword evidence="5" id="KW-1185">Reference proteome</keyword>
<evidence type="ECO:0000256" key="3">
    <source>
        <dbReference type="SAM" id="MobiDB-lite"/>
    </source>
</evidence>
<evidence type="ECO:0000256" key="1">
    <source>
        <dbReference type="PROSITE-ProRule" id="PRU00047"/>
    </source>
</evidence>
<evidence type="ECO:0000259" key="4">
    <source>
        <dbReference type="PROSITE" id="PS50158"/>
    </source>
</evidence>
<dbReference type="Pfam" id="PF00098">
    <property type="entry name" value="zf-CCHC"/>
    <property type="match status" value="1"/>
</dbReference>
<evidence type="ECO:0000256" key="2">
    <source>
        <dbReference type="SAM" id="Coils"/>
    </source>
</evidence>
<sequence length="488" mass="55004">MSKNLKIKATKTKVFEAAMQGIGSSPTASLGTSVQNNLCESEKNVGTSVHLKNNASINKGTSFQNKMSNEEKLLEVVNVIDPQKITESLENFILEDENENTENEERLKKALDKWEKACNSLREENESQAVGNSGLSGVSAQNKDNFTEVKSKGKHYVISQLQEARLIAVSASPNKEDGWPLFMEIPWSALVEMNNEGAKDACVGDDIYINKFQLRSDRFQTLDESTWFYQGNINWQATATEVEMVGIQEFRLKTGFVVETKRRGKDRKTGSIRVIACGMERTSVLYKRQCMRVEWDKLKKGMFIDVALAPIEEGWLIGPNYILPPGCHFRLGTEVLAKSNSKIARSARAYDGTRATSDFIKDTKRATVALSRSQHGLFVVADFEAIKEGEVWRRFMQQAEMFTPIVDNRYLEVMDLPKSARGFGGVLKDLQGRSVQSDRLRLKLEGPSVQQPEQRAEERRTEQRGPPRAVRCYQCGGKGHLARECRRV</sequence>
<organism evidence="5 6">
    <name type="scientific">Meloidogyne javanica</name>
    <name type="common">Root-knot nematode worm</name>
    <dbReference type="NCBI Taxonomy" id="6303"/>
    <lineage>
        <taxon>Eukaryota</taxon>
        <taxon>Metazoa</taxon>
        <taxon>Ecdysozoa</taxon>
        <taxon>Nematoda</taxon>
        <taxon>Chromadorea</taxon>
        <taxon>Rhabditida</taxon>
        <taxon>Tylenchina</taxon>
        <taxon>Tylenchomorpha</taxon>
        <taxon>Tylenchoidea</taxon>
        <taxon>Meloidogynidae</taxon>
        <taxon>Meloidogyninae</taxon>
        <taxon>Meloidogyne</taxon>
        <taxon>Meloidogyne incognita group</taxon>
    </lineage>
</organism>
<dbReference type="InterPro" id="IPR036875">
    <property type="entry name" value="Znf_CCHC_sf"/>
</dbReference>